<evidence type="ECO:0000256" key="2">
    <source>
        <dbReference type="SAM" id="MobiDB-lite"/>
    </source>
</evidence>
<reference evidence="3" key="1">
    <citation type="journal article" date="2023" name="Mol. Biol. Evol.">
        <title>Third-Generation Sequencing Reveals the Adaptive Role of the Epigenome in Three Deep-Sea Polychaetes.</title>
        <authorList>
            <person name="Perez M."/>
            <person name="Aroh O."/>
            <person name="Sun Y."/>
            <person name="Lan Y."/>
            <person name="Juniper S.K."/>
            <person name="Young C.R."/>
            <person name="Angers B."/>
            <person name="Qian P.Y."/>
        </authorList>
    </citation>
    <scope>NUCLEOTIDE SEQUENCE</scope>
    <source>
        <strain evidence="3">P08H-3</strain>
    </source>
</reference>
<feature type="region of interest" description="Disordered" evidence="2">
    <location>
        <begin position="1"/>
        <end position="34"/>
    </location>
</feature>
<feature type="region of interest" description="Disordered" evidence="2">
    <location>
        <begin position="548"/>
        <end position="568"/>
    </location>
</feature>
<feature type="coiled-coil region" evidence="1">
    <location>
        <begin position="962"/>
        <end position="989"/>
    </location>
</feature>
<evidence type="ECO:0000313" key="3">
    <source>
        <dbReference type="EMBL" id="KAK2155783.1"/>
    </source>
</evidence>
<dbReference type="Proteomes" id="UP001208570">
    <property type="component" value="Unassembled WGS sequence"/>
</dbReference>
<protein>
    <submittedName>
        <fullName evidence="3">Uncharacterized protein</fullName>
    </submittedName>
</protein>
<feature type="region of interest" description="Disordered" evidence="2">
    <location>
        <begin position="814"/>
        <end position="841"/>
    </location>
</feature>
<evidence type="ECO:0000313" key="4">
    <source>
        <dbReference type="Proteomes" id="UP001208570"/>
    </source>
</evidence>
<feature type="region of interest" description="Disordered" evidence="2">
    <location>
        <begin position="666"/>
        <end position="687"/>
    </location>
</feature>
<feature type="compositionally biased region" description="Polar residues" evidence="2">
    <location>
        <begin position="719"/>
        <end position="736"/>
    </location>
</feature>
<gene>
    <name evidence="3" type="ORF">LSH36_231g00000</name>
</gene>
<keyword evidence="4" id="KW-1185">Reference proteome</keyword>
<accession>A0AAD9N543</accession>
<dbReference type="EMBL" id="JAODUP010000231">
    <property type="protein sequence ID" value="KAK2155783.1"/>
    <property type="molecule type" value="Genomic_DNA"/>
</dbReference>
<keyword evidence="1" id="KW-0175">Coiled coil</keyword>
<feature type="compositionally biased region" description="Polar residues" evidence="2">
    <location>
        <begin position="555"/>
        <end position="568"/>
    </location>
</feature>
<feature type="compositionally biased region" description="Acidic residues" evidence="2">
    <location>
        <begin position="21"/>
        <end position="34"/>
    </location>
</feature>
<feature type="region of interest" description="Disordered" evidence="2">
    <location>
        <begin position="702"/>
        <end position="736"/>
    </location>
</feature>
<dbReference type="AlphaFoldDB" id="A0AAD9N543"/>
<sequence length="1138" mass="125778">MADFPEDKENSVNVDIQFCGDNEDDTDDESEDAGDDEVFFGHVTKKELRKAAKYQNRRTVVFQANRNHQIMRHDVDTLSMMSLNQQHLEDGHSSDQPECIGGSLPSAHCPLLSENKTAPLAAQRPLVVNLLTKAFGMLMTRRNPNPSTNGLCREVTGDLEVNDGAVMKNLKDVVFSKEADSQHSKASLEKSESVAGQSEYIIANHSQSDEHDHLPQSSTHLCHSSLDGIRSVSAQSQIVSDSVDLVARIKDQNGITNMDTLVHATDCSSDSGEIRNVSDMTQKECMADADVDDVTERLAPNVSRHCPDQSHLDRFSQSDVTNGVLSQSDRNVVDCDQLEADDEHDDEHNDELGRILDDVHHNAINIQNTDCSPLINCCANGNSSSPQVILGDINAMHGKILVNVFSQNSTNVRCPEVTVYNGVSGPDLGLSHPALSDNEQEVPYMKTAVSHEIGIPIFESDTSTHHQDVSGLGDCSVVVVDDSSVSSSGTEVNSYSVQSDGSLQCHLVPDIAITPEHPKTDHSQTGVTIRRGVIFKERQFSPMLTVIASPDHSNETSPTDASTSENPEFPHVNNSSHLGLLPVLVADGDQCQVSLTDSQPQCSPLAVTDVKFTFVKESPRKTKLKRLNPGKTTSSDHSHLNSVFERLYRVNKAVELQSGNEHRKQIETPKGTPVMHRSSSRKVVSSPRLNVASKLRISAGMKGAPRKALTFESDHQQTSKRSGSSVRTSGNTDQCNLTKTNIRRKVDVTPKNNSKMSHCSTPQSNCKLKCVGTPQDICKSIHQTAPQDISKVRHPSTTQDISKVRHQFTPQDICKVRHRSTPKDNSKSRHTPRSDCPTPQDVTKYSRCIEQKNNTRVRHYSVPEDSVSKITTIHNSQQGNARSLSKSTQQWQLHAAAGSPSVKLDTTPRRQSPALSVYRKGTPRYCSGPRHRVNTEQPAKLNLDQSDTEACDLSLLDESIILQEKKVELERVQAEKFRLERKLTEQNQNMKLSAGHHQRSALRLTTSENTPRMRFNDTYTLKLSEPELDAITLVHTLCNSQQIVKRVTKAHATAVIGQTYVPKEASRLQWHEDLVTDVEDVPGRKSNISGKSILHLRSPGFVYPFSDQPPSNVVVVKSTKRFLAYGKEASPLMSKLME</sequence>
<proteinExistence type="predicted"/>
<name>A0AAD9N543_9ANNE</name>
<evidence type="ECO:0000256" key="1">
    <source>
        <dbReference type="SAM" id="Coils"/>
    </source>
</evidence>
<comment type="caution">
    <text evidence="3">The sequence shown here is derived from an EMBL/GenBank/DDBJ whole genome shotgun (WGS) entry which is preliminary data.</text>
</comment>
<organism evidence="3 4">
    <name type="scientific">Paralvinella palmiformis</name>
    <dbReference type="NCBI Taxonomy" id="53620"/>
    <lineage>
        <taxon>Eukaryota</taxon>
        <taxon>Metazoa</taxon>
        <taxon>Spiralia</taxon>
        <taxon>Lophotrochozoa</taxon>
        <taxon>Annelida</taxon>
        <taxon>Polychaeta</taxon>
        <taxon>Sedentaria</taxon>
        <taxon>Canalipalpata</taxon>
        <taxon>Terebellida</taxon>
        <taxon>Terebelliformia</taxon>
        <taxon>Alvinellidae</taxon>
        <taxon>Paralvinella</taxon>
    </lineage>
</organism>
<feature type="compositionally biased region" description="Basic and acidic residues" evidence="2">
    <location>
        <begin position="1"/>
        <end position="10"/>
    </location>
</feature>